<evidence type="ECO:0000313" key="12">
    <source>
        <dbReference type="Proteomes" id="UP000019483"/>
    </source>
</evidence>
<dbReference type="CDD" id="cd03890">
    <property type="entry name" value="M20_pepD"/>
    <property type="match status" value="1"/>
</dbReference>
<dbReference type="InterPro" id="IPR002933">
    <property type="entry name" value="Peptidase_M20"/>
</dbReference>
<feature type="region of interest" description="Disordered" evidence="9">
    <location>
        <begin position="502"/>
        <end position="525"/>
    </location>
</feature>
<evidence type="ECO:0000313" key="11">
    <source>
        <dbReference type="EMBL" id="ETA66688.1"/>
    </source>
</evidence>
<evidence type="ECO:0000256" key="1">
    <source>
        <dbReference type="ARBA" id="ARBA00001941"/>
    </source>
</evidence>
<evidence type="ECO:0000256" key="3">
    <source>
        <dbReference type="ARBA" id="ARBA00022670"/>
    </source>
</evidence>
<dbReference type="NCBIfam" id="TIGR01893">
    <property type="entry name" value="aa-his-dipept"/>
    <property type="match status" value="1"/>
</dbReference>
<dbReference type="GO" id="GO:0006508">
    <property type="term" value="P:proteolysis"/>
    <property type="evidence" value="ECO:0007669"/>
    <property type="project" value="UniProtKB-KW"/>
</dbReference>
<dbReference type="STRING" id="1090322.MettiDRAFT_0087"/>
<dbReference type="FunFam" id="3.40.630.10:FF:000018">
    <property type="entry name" value="Aminoacyl-histidine dipeptidase PepD"/>
    <property type="match status" value="1"/>
</dbReference>
<dbReference type="PIRSF" id="PIRSF016599">
    <property type="entry name" value="Xaa-His_dipept"/>
    <property type="match status" value="1"/>
</dbReference>
<comment type="cofactor">
    <cofactor evidence="2">
        <name>Zn(2+)</name>
        <dbReference type="ChEBI" id="CHEBI:29105"/>
    </cofactor>
</comment>
<comment type="cofactor">
    <cofactor evidence="1">
        <name>Co(2+)</name>
        <dbReference type="ChEBI" id="CHEBI:48828"/>
    </cofactor>
</comment>
<organism evidence="11 12">
    <name type="scientific">Methanolobus tindarius DSM 2278</name>
    <dbReference type="NCBI Taxonomy" id="1090322"/>
    <lineage>
        <taxon>Archaea</taxon>
        <taxon>Methanobacteriati</taxon>
        <taxon>Methanobacteriota</taxon>
        <taxon>Stenosarchaea group</taxon>
        <taxon>Methanomicrobia</taxon>
        <taxon>Methanosarcinales</taxon>
        <taxon>Methanosarcinaceae</taxon>
        <taxon>Methanolobus</taxon>
    </lineage>
</organism>
<keyword evidence="5" id="KW-0378">Hydrolase</keyword>
<dbReference type="RefSeq" id="WP_023843825.1">
    <property type="nucleotide sequence ID" value="NZ_AZAJ01000001.1"/>
</dbReference>
<protein>
    <submittedName>
        <fullName evidence="11">Xaa-His dipeptidase</fullName>
    </submittedName>
</protein>
<proteinExistence type="predicted"/>
<evidence type="ECO:0000256" key="5">
    <source>
        <dbReference type="ARBA" id="ARBA00022801"/>
    </source>
</evidence>
<feature type="compositionally biased region" description="Basic residues" evidence="9">
    <location>
        <begin position="508"/>
        <end position="525"/>
    </location>
</feature>
<keyword evidence="7" id="KW-0482">Metalloprotease</keyword>
<dbReference type="GO" id="GO:0046872">
    <property type="term" value="F:metal ion binding"/>
    <property type="evidence" value="ECO:0007669"/>
    <property type="project" value="UniProtKB-KW"/>
</dbReference>
<dbReference type="SUPFAM" id="SSF53187">
    <property type="entry name" value="Zn-dependent exopeptidases"/>
    <property type="match status" value="1"/>
</dbReference>
<keyword evidence="3" id="KW-0645">Protease</keyword>
<gene>
    <name evidence="11" type="ORF">MettiDRAFT_0087</name>
</gene>
<dbReference type="GO" id="GO:0070573">
    <property type="term" value="F:metallodipeptidase activity"/>
    <property type="evidence" value="ECO:0007669"/>
    <property type="project" value="TreeGrafter"/>
</dbReference>
<evidence type="ECO:0000256" key="9">
    <source>
        <dbReference type="SAM" id="MobiDB-lite"/>
    </source>
</evidence>
<dbReference type="InterPro" id="IPR001160">
    <property type="entry name" value="Peptidase_M20C"/>
</dbReference>
<dbReference type="Pfam" id="PF07687">
    <property type="entry name" value="M20_dimer"/>
    <property type="match status" value="1"/>
</dbReference>
<name>W9DNU4_METTI</name>
<keyword evidence="12" id="KW-1185">Reference proteome</keyword>
<evidence type="ECO:0000256" key="6">
    <source>
        <dbReference type="ARBA" id="ARBA00022833"/>
    </source>
</evidence>
<dbReference type="GO" id="GO:0005829">
    <property type="term" value="C:cytosol"/>
    <property type="evidence" value="ECO:0007669"/>
    <property type="project" value="TreeGrafter"/>
</dbReference>
<dbReference type="InterPro" id="IPR011650">
    <property type="entry name" value="Peptidase_M20_dimer"/>
</dbReference>
<dbReference type="PANTHER" id="PTHR43501">
    <property type="entry name" value="CYTOSOL NON-SPECIFIC DIPEPTIDASE"/>
    <property type="match status" value="1"/>
</dbReference>
<dbReference type="Proteomes" id="UP000019483">
    <property type="component" value="Unassembled WGS sequence"/>
</dbReference>
<keyword evidence="8" id="KW-0170">Cobalt</keyword>
<feature type="region of interest" description="Disordered" evidence="9">
    <location>
        <begin position="298"/>
        <end position="323"/>
    </location>
</feature>
<feature type="domain" description="Peptidase M20 dimerisation" evidence="10">
    <location>
        <begin position="206"/>
        <end position="289"/>
    </location>
</feature>
<dbReference type="Pfam" id="PF01546">
    <property type="entry name" value="Peptidase_M20"/>
    <property type="match status" value="1"/>
</dbReference>
<evidence type="ECO:0000256" key="7">
    <source>
        <dbReference type="ARBA" id="ARBA00023049"/>
    </source>
</evidence>
<comment type="caution">
    <text evidence="11">The sequence shown here is derived from an EMBL/GenBank/DDBJ whole genome shotgun (WGS) entry which is preliminary data.</text>
</comment>
<dbReference type="PANTHER" id="PTHR43501:SF1">
    <property type="entry name" value="CYTOSOL NON-SPECIFIC DIPEPTIDASE"/>
    <property type="match status" value="1"/>
</dbReference>
<feature type="compositionally biased region" description="Low complexity" evidence="9">
    <location>
        <begin position="298"/>
        <end position="313"/>
    </location>
</feature>
<dbReference type="OrthoDB" id="133929at2157"/>
<evidence type="ECO:0000259" key="10">
    <source>
        <dbReference type="Pfam" id="PF07687"/>
    </source>
</evidence>
<keyword evidence="6" id="KW-0862">Zinc</keyword>
<accession>W9DNU4</accession>
<evidence type="ECO:0000256" key="4">
    <source>
        <dbReference type="ARBA" id="ARBA00022723"/>
    </source>
</evidence>
<keyword evidence="4" id="KW-0479">Metal-binding</keyword>
<evidence type="ECO:0000256" key="8">
    <source>
        <dbReference type="ARBA" id="ARBA00023285"/>
    </source>
</evidence>
<dbReference type="EMBL" id="AZAJ01000001">
    <property type="protein sequence ID" value="ETA66688.1"/>
    <property type="molecule type" value="Genomic_DNA"/>
</dbReference>
<dbReference type="AlphaFoldDB" id="W9DNU4"/>
<dbReference type="FunFam" id="3.40.630.10:FF:000015">
    <property type="entry name" value="Aminoacyl-histidine dipeptidase PepD"/>
    <property type="match status" value="1"/>
</dbReference>
<dbReference type="PRINTS" id="PR00934">
    <property type="entry name" value="XHISDIPTASE"/>
</dbReference>
<evidence type="ECO:0000256" key="2">
    <source>
        <dbReference type="ARBA" id="ARBA00001947"/>
    </source>
</evidence>
<dbReference type="Gene3D" id="3.40.630.10">
    <property type="entry name" value="Zn peptidases"/>
    <property type="match status" value="2"/>
</dbReference>
<reference evidence="11 12" key="1">
    <citation type="submission" date="2013-08" db="EMBL/GenBank/DDBJ databases">
        <authorList>
            <consortium name="DOE Joint Genome Institute"/>
            <person name="Eisen J."/>
            <person name="Huntemann M."/>
            <person name="Han J."/>
            <person name="Chen A."/>
            <person name="Kyrpides N."/>
            <person name="Mavromatis K."/>
            <person name="Markowitz V."/>
            <person name="Palaniappan K."/>
            <person name="Ivanova N."/>
            <person name="Schaumberg A."/>
            <person name="Pati A."/>
            <person name="Liolios K."/>
            <person name="Nordberg H.P."/>
            <person name="Cantor M.N."/>
            <person name="Hua S.X."/>
            <person name="Woyke T."/>
        </authorList>
    </citation>
    <scope>NUCLEOTIDE SEQUENCE [LARGE SCALE GENOMIC DNA]</scope>
    <source>
        <strain evidence="11 12">DSM 2278</strain>
    </source>
</reference>
<sequence>MDEITEIILSHFREVSSIPRCSKNEDKIAMWLKGWALNHGFSVKFDSVNNIVIGVPGSKGCEYLPSIVIQGHMDMVCEKTQESEHDFSKDPIIPDVDGEWLRAQGTTLGADNGIAIVIALSLAEDKSLRHPPLELLFTVDEETGLTGANALTPDFISGEILLNVDSEDEGIFTVGCAGGLNTKIEMPLVFSSLPEKMLSFNLMVDGLAGGHSGVDIHEGRANANKLIAGALSLIAGKMDLRIQDINGGSAHNAIPRYAQATVAVPADRQDELSAIVSEYESKLRSEYSEIESGISIRIEESPSSLSPPISPSSDLQNEGADSETTNRIIGLLQDLPHGIASMSKDVEGLVETSSNLATVNIKGRDKETGKDEDGKLIIVSSQRSSVDSGLAVLTSSIEKTAKKYGAAYEHNSGYPPWQPDMSSPLLKRCMEVYSSVFDEKAKIEVIHAGLECAVIGSKYENIDMISFGPTIKNPHSPDECLYIPSIRKIWDFMVVLLESFTEKEEKKKGGKGKKKGKAKKGTSRK</sequence>